<proteinExistence type="predicted"/>
<accession>A0A1E3VXF3</accession>
<dbReference type="AlphaFoldDB" id="A0A1E3VXF3"/>
<dbReference type="EMBL" id="LPWF01000023">
    <property type="protein sequence ID" value="ODR98235.1"/>
    <property type="molecule type" value="Genomic_DNA"/>
</dbReference>
<protein>
    <submittedName>
        <fullName evidence="1">Uncharacterized protein</fullName>
    </submittedName>
</protein>
<evidence type="ECO:0000313" key="1">
    <source>
        <dbReference type="EMBL" id="ODR98235.1"/>
    </source>
</evidence>
<name>A0A1E3VXF3_9HYPH</name>
<sequence>MPRAGRANKAAHELEQDAVFVRAPRCPSCLAGASRRDVAAWPHVTLRYRPLAYLSAYSFVMPGRDPGIQ</sequence>
<gene>
    <name evidence="1" type="ORF">AUC69_10075</name>
</gene>
<reference evidence="1 2" key="1">
    <citation type="journal article" date="2016" name="Environ. Microbiol.">
        <title>New Methyloceanibacter diversity from North Sea sediments includes methanotroph containing solely the soluble methane monooxygenase.</title>
        <authorList>
            <person name="Vekeman B."/>
            <person name="Kerckhof F.M."/>
            <person name="Cremers G."/>
            <person name="de Vos P."/>
            <person name="Vandamme P."/>
            <person name="Boon N."/>
            <person name="Op den Camp H.J."/>
            <person name="Heylen K."/>
        </authorList>
    </citation>
    <scope>NUCLEOTIDE SEQUENCE [LARGE SCALE GENOMIC DNA]</scope>
    <source>
        <strain evidence="1 2">R-67175</strain>
    </source>
</reference>
<keyword evidence="2" id="KW-1185">Reference proteome</keyword>
<evidence type="ECO:0000313" key="2">
    <source>
        <dbReference type="Proteomes" id="UP000094472"/>
    </source>
</evidence>
<organism evidence="1 2">
    <name type="scientific">Methyloceanibacter superfactus</name>
    <dbReference type="NCBI Taxonomy" id="1774969"/>
    <lineage>
        <taxon>Bacteria</taxon>
        <taxon>Pseudomonadati</taxon>
        <taxon>Pseudomonadota</taxon>
        <taxon>Alphaproteobacteria</taxon>
        <taxon>Hyphomicrobiales</taxon>
        <taxon>Hyphomicrobiaceae</taxon>
        <taxon>Methyloceanibacter</taxon>
    </lineage>
</organism>
<comment type="caution">
    <text evidence="1">The sequence shown here is derived from an EMBL/GenBank/DDBJ whole genome shotgun (WGS) entry which is preliminary data.</text>
</comment>
<dbReference type="Proteomes" id="UP000094472">
    <property type="component" value="Unassembled WGS sequence"/>
</dbReference>